<evidence type="ECO:0000259" key="1">
    <source>
        <dbReference type="PROSITE" id="PS51819"/>
    </source>
</evidence>
<dbReference type="InterPro" id="IPR029068">
    <property type="entry name" value="Glyas_Bleomycin-R_OHBP_Dase"/>
</dbReference>
<evidence type="ECO:0000313" key="2">
    <source>
        <dbReference type="EMBL" id="MBS7811910.1"/>
    </source>
</evidence>
<protein>
    <submittedName>
        <fullName evidence="2">VOC family protein</fullName>
    </submittedName>
</protein>
<dbReference type="Proteomes" id="UP000766336">
    <property type="component" value="Unassembled WGS sequence"/>
</dbReference>
<dbReference type="Pfam" id="PF00903">
    <property type="entry name" value="Glyoxalase"/>
    <property type="match status" value="1"/>
</dbReference>
<gene>
    <name evidence="2" type="ORF">KHU32_13250</name>
</gene>
<keyword evidence="3" id="KW-1185">Reference proteome</keyword>
<dbReference type="RefSeq" id="WP_213670553.1">
    <property type="nucleotide sequence ID" value="NZ_JAHCDA010000002.1"/>
</dbReference>
<dbReference type="SUPFAM" id="SSF54593">
    <property type="entry name" value="Glyoxalase/Bleomycin resistance protein/Dihydroxybiphenyl dioxygenase"/>
    <property type="match status" value="1"/>
</dbReference>
<sequence length="129" mass="14269">MLDHVSITVNALEPARRFYDAIMQALGVPRVWVTAEGIGYGLRSTPDDDGHTYLAIYVRPGVVADRRHWCFRAPDRAAVRAFHAAGLAHGGRDDGPPGLRPDYHEQYYAAFLLDPDGNRVEAACHRAEA</sequence>
<dbReference type="PANTHER" id="PTHR35006">
    <property type="entry name" value="GLYOXALASE FAMILY PROTEIN (AFU_ORTHOLOGUE AFUA_5G14830)"/>
    <property type="match status" value="1"/>
</dbReference>
<feature type="domain" description="VOC" evidence="1">
    <location>
        <begin position="1"/>
        <end position="125"/>
    </location>
</feature>
<organism evidence="2 3">
    <name type="scientific">Roseococcus pinisoli</name>
    <dbReference type="NCBI Taxonomy" id="2835040"/>
    <lineage>
        <taxon>Bacteria</taxon>
        <taxon>Pseudomonadati</taxon>
        <taxon>Pseudomonadota</taxon>
        <taxon>Alphaproteobacteria</taxon>
        <taxon>Acetobacterales</taxon>
        <taxon>Roseomonadaceae</taxon>
        <taxon>Roseococcus</taxon>
    </lineage>
</organism>
<dbReference type="PANTHER" id="PTHR35006:SF2">
    <property type="entry name" value="GLYOXALASE FAMILY PROTEIN (AFU_ORTHOLOGUE AFUA_5G14830)"/>
    <property type="match status" value="1"/>
</dbReference>
<comment type="caution">
    <text evidence="2">The sequence shown here is derived from an EMBL/GenBank/DDBJ whole genome shotgun (WGS) entry which is preliminary data.</text>
</comment>
<dbReference type="EMBL" id="JAHCDA010000002">
    <property type="protein sequence ID" value="MBS7811910.1"/>
    <property type="molecule type" value="Genomic_DNA"/>
</dbReference>
<reference evidence="2 3" key="1">
    <citation type="submission" date="2021-05" db="EMBL/GenBank/DDBJ databases">
        <title>Roseococcus sp. XZZS9, whole genome shotgun sequencing project.</title>
        <authorList>
            <person name="Zhao G."/>
            <person name="Shen L."/>
        </authorList>
    </citation>
    <scope>NUCLEOTIDE SEQUENCE [LARGE SCALE GENOMIC DNA]</scope>
    <source>
        <strain evidence="2 3">XZZS9</strain>
    </source>
</reference>
<dbReference type="CDD" id="cd07262">
    <property type="entry name" value="VOC_like"/>
    <property type="match status" value="1"/>
</dbReference>
<name>A0ABS5QG35_9PROT</name>
<dbReference type="InterPro" id="IPR004360">
    <property type="entry name" value="Glyas_Fos-R_dOase_dom"/>
</dbReference>
<dbReference type="PROSITE" id="PS51819">
    <property type="entry name" value="VOC"/>
    <property type="match status" value="1"/>
</dbReference>
<accession>A0ABS5QG35</accession>
<dbReference type="Gene3D" id="3.10.180.10">
    <property type="entry name" value="2,3-Dihydroxybiphenyl 1,2-Dioxygenase, domain 1"/>
    <property type="match status" value="1"/>
</dbReference>
<dbReference type="InterPro" id="IPR037523">
    <property type="entry name" value="VOC_core"/>
</dbReference>
<evidence type="ECO:0000313" key="3">
    <source>
        <dbReference type="Proteomes" id="UP000766336"/>
    </source>
</evidence>
<proteinExistence type="predicted"/>